<proteinExistence type="predicted"/>
<sequence length="62" mass="7027">MAKRSHEPADFARVRPWAAFPPKKGGAMERLVARQSANIAARLRCRSLQKKRRQRMPLGSPS</sequence>
<reference evidence="1" key="2">
    <citation type="submission" date="2011-04" db="EMBL/GenBank/DDBJ databases">
        <authorList>
            <person name="Genoscope - CEA"/>
        </authorList>
    </citation>
    <scope>NUCLEOTIDE SEQUENCE</scope>
    <source>
        <strain evidence="1">R229</strain>
    </source>
</reference>
<dbReference type="EMBL" id="FR854082">
    <property type="protein sequence ID" value="CCA83238.1"/>
    <property type="molecule type" value="Genomic_DNA"/>
</dbReference>
<dbReference type="AlphaFoldDB" id="G2ZVV7"/>
<organism evidence="1">
    <name type="scientific">blood disease bacterium R229</name>
    <dbReference type="NCBI Taxonomy" id="741978"/>
    <lineage>
        <taxon>Bacteria</taxon>
        <taxon>Pseudomonadati</taxon>
        <taxon>Pseudomonadota</taxon>
        <taxon>Betaproteobacteria</taxon>
        <taxon>Burkholderiales</taxon>
        <taxon>Burkholderiaceae</taxon>
        <taxon>Ralstonia</taxon>
        <taxon>Ralstonia solanacearum species complex</taxon>
    </lineage>
</organism>
<protein>
    <submittedName>
        <fullName evidence="1">Hypothethical protein</fullName>
    </submittedName>
</protein>
<gene>
    <name evidence="1" type="ORF">BDB_mp60404</name>
</gene>
<accession>G2ZVV7</accession>
<evidence type="ECO:0000313" key="1">
    <source>
        <dbReference type="EMBL" id="CCA83238.1"/>
    </source>
</evidence>
<name>G2ZVV7_9RALS</name>
<reference evidence="1" key="1">
    <citation type="journal article" date="2011" name="PLoS ONE">
        <title>Ralstonia syzygii, the Blood Disease Bacterium and some Asian R. solanacearum strains form a single genomic species despite divergent lifestyles.</title>
        <authorList>
            <person name="Remenant B."/>
            <person name="de Cambiaire J.C."/>
            <person name="Cellier G."/>
            <person name="Jacobs J.M."/>
            <person name="Mangenot S."/>
            <person name="Barbe V."/>
            <person name="Lajus A."/>
            <person name="Vallenet D."/>
            <person name="Medigue C."/>
            <person name="Fegan M."/>
            <person name="Allen C."/>
            <person name="Prior P."/>
        </authorList>
    </citation>
    <scope>NUCLEOTIDE SEQUENCE</scope>
    <source>
        <strain evidence="1">R229</strain>
    </source>
</reference>